<dbReference type="Gene3D" id="2.40.50.90">
    <property type="match status" value="1"/>
</dbReference>
<dbReference type="InterPro" id="IPR002071">
    <property type="entry name" value="Thermonucl_AS"/>
</dbReference>
<keyword evidence="1" id="KW-0812">Transmembrane</keyword>
<dbReference type="RefSeq" id="WP_263048411.1">
    <property type="nucleotide sequence ID" value="NZ_CP106738.1"/>
</dbReference>
<proteinExistence type="predicted"/>
<evidence type="ECO:0000256" key="1">
    <source>
        <dbReference type="SAM" id="Phobius"/>
    </source>
</evidence>
<keyword evidence="1" id="KW-1133">Transmembrane helix</keyword>
<dbReference type="InterPro" id="IPR035437">
    <property type="entry name" value="SNase_OB-fold_sf"/>
</dbReference>
<dbReference type="SUPFAM" id="SSF50199">
    <property type="entry name" value="Staphylococcal nuclease"/>
    <property type="match status" value="1"/>
</dbReference>
<accession>A0ABY6DCW4</accession>
<evidence type="ECO:0000313" key="4">
    <source>
        <dbReference type="Proteomes" id="UP001064087"/>
    </source>
</evidence>
<sequence>METLARAVLITVITVAVWHMLVTWHGQQALKAAEGCVVSYVYDGDTVALECDGRHEETARLVGLDTPETKDPGCADELALGTLATERLRTLVAGSDVKVRRDGYDRYGRVLIRLLVEGQDVARTLIRERLALPYTGGTRPDWCARLGAI</sequence>
<keyword evidence="4" id="KW-1185">Reference proteome</keyword>
<dbReference type="EMBL" id="CP106738">
    <property type="protein sequence ID" value="UXX83987.1"/>
    <property type="molecule type" value="Genomic_DNA"/>
</dbReference>
<gene>
    <name evidence="3" type="ORF">N7U68_04850</name>
</gene>
<protein>
    <submittedName>
        <fullName evidence="3">Thermonuclease family protein</fullName>
    </submittedName>
</protein>
<evidence type="ECO:0000259" key="2">
    <source>
        <dbReference type="PROSITE" id="PS50830"/>
    </source>
</evidence>
<feature type="transmembrane region" description="Helical" evidence="1">
    <location>
        <begin position="7"/>
        <end position="26"/>
    </location>
</feature>
<dbReference type="PROSITE" id="PS50830">
    <property type="entry name" value="TNASE_3"/>
    <property type="match status" value="1"/>
</dbReference>
<dbReference type="Pfam" id="PF00565">
    <property type="entry name" value="SNase"/>
    <property type="match status" value="1"/>
</dbReference>
<evidence type="ECO:0000313" key="3">
    <source>
        <dbReference type="EMBL" id="UXX83987.1"/>
    </source>
</evidence>
<dbReference type="SMART" id="SM00318">
    <property type="entry name" value="SNc"/>
    <property type="match status" value="1"/>
</dbReference>
<name>A0ABY6DCW4_9RHOB</name>
<organism evidence="3 4">
    <name type="scientific">Roseovarius pelagicus</name>
    <dbReference type="NCBI Taxonomy" id="2980108"/>
    <lineage>
        <taxon>Bacteria</taxon>
        <taxon>Pseudomonadati</taxon>
        <taxon>Pseudomonadota</taxon>
        <taxon>Alphaproteobacteria</taxon>
        <taxon>Rhodobacterales</taxon>
        <taxon>Roseobacteraceae</taxon>
        <taxon>Roseovarius</taxon>
    </lineage>
</organism>
<dbReference type="Proteomes" id="UP001064087">
    <property type="component" value="Chromosome"/>
</dbReference>
<dbReference type="PROSITE" id="PS01123">
    <property type="entry name" value="TNASE_1"/>
    <property type="match status" value="1"/>
</dbReference>
<dbReference type="InterPro" id="IPR016071">
    <property type="entry name" value="Staphylococal_nuclease_OB-fold"/>
</dbReference>
<reference evidence="3" key="1">
    <citation type="submission" date="2022-10" db="EMBL/GenBank/DDBJ databases">
        <title>Roseovarius pelagicus sp. nov., isolated from Arctic seawater.</title>
        <authorList>
            <person name="Hong Y.W."/>
            <person name="Hwang C.Y."/>
        </authorList>
    </citation>
    <scope>NUCLEOTIDE SEQUENCE</scope>
    <source>
        <strain evidence="3">HL-MP18</strain>
    </source>
</reference>
<feature type="domain" description="TNase-like" evidence="2">
    <location>
        <begin position="32"/>
        <end position="131"/>
    </location>
</feature>
<keyword evidence="1" id="KW-0472">Membrane</keyword>